<proteinExistence type="predicted"/>
<dbReference type="GeneID" id="7447917"/>
<gene>
    <name evidence="2" type="ORF">THAPSDRAFT_22215</name>
</gene>
<organism evidence="2 3">
    <name type="scientific">Thalassiosira pseudonana</name>
    <name type="common">Marine diatom</name>
    <name type="synonym">Cyclotella nana</name>
    <dbReference type="NCBI Taxonomy" id="35128"/>
    <lineage>
        <taxon>Eukaryota</taxon>
        <taxon>Sar</taxon>
        <taxon>Stramenopiles</taxon>
        <taxon>Ochrophyta</taxon>
        <taxon>Bacillariophyta</taxon>
        <taxon>Coscinodiscophyceae</taxon>
        <taxon>Thalassiosirophycidae</taxon>
        <taxon>Thalassiosirales</taxon>
        <taxon>Thalassiosiraceae</taxon>
        <taxon>Thalassiosira</taxon>
    </lineage>
</organism>
<feature type="domain" description="Chitin-binding type-2" evidence="1">
    <location>
        <begin position="94"/>
        <end position="154"/>
    </location>
</feature>
<dbReference type="Gene3D" id="1.10.530.10">
    <property type="match status" value="1"/>
</dbReference>
<dbReference type="InParanoid" id="B8BZ44"/>
<dbReference type="Pfam" id="PF01607">
    <property type="entry name" value="CBM_14"/>
    <property type="match status" value="2"/>
</dbReference>
<name>B8BZ44_THAPS</name>
<keyword evidence="3" id="KW-1185">Reference proteome</keyword>
<dbReference type="GO" id="GO:0005576">
    <property type="term" value="C:extracellular region"/>
    <property type="evidence" value="ECO:0007669"/>
    <property type="project" value="InterPro"/>
</dbReference>
<protein>
    <recommendedName>
        <fullName evidence="1">Chitin-binding type-2 domain-containing protein</fullName>
    </recommendedName>
</protein>
<feature type="domain" description="Chitin-binding type-2" evidence="1">
    <location>
        <begin position="182"/>
        <end position="240"/>
    </location>
</feature>
<dbReference type="AlphaFoldDB" id="B8BZ44"/>
<dbReference type="PANTHER" id="PTHR21113">
    <property type="entry name" value="AGAP001705-PA"/>
    <property type="match status" value="1"/>
</dbReference>
<evidence type="ECO:0000313" key="3">
    <source>
        <dbReference type="Proteomes" id="UP000001449"/>
    </source>
</evidence>
<dbReference type="KEGG" id="tps:THAPSDRAFT_22215"/>
<dbReference type="RefSeq" id="XP_002289746.1">
    <property type="nucleotide sequence ID" value="XM_002289710.1"/>
</dbReference>
<dbReference type="Proteomes" id="UP000001449">
    <property type="component" value="Chromosome 4"/>
</dbReference>
<dbReference type="SMART" id="SM00494">
    <property type="entry name" value="ChtBD2"/>
    <property type="match status" value="2"/>
</dbReference>
<reference evidence="2 3" key="2">
    <citation type="journal article" date="2008" name="Nature">
        <title>The Phaeodactylum genome reveals the evolutionary history of diatom genomes.</title>
        <authorList>
            <person name="Bowler C."/>
            <person name="Allen A.E."/>
            <person name="Badger J.H."/>
            <person name="Grimwood J."/>
            <person name="Jabbari K."/>
            <person name="Kuo A."/>
            <person name="Maheswari U."/>
            <person name="Martens C."/>
            <person name="Maumus F."/>
            <person name="Otillar R.P."/>
            <person name="Rayko E."/>
            <person name="Salamov A."/>
            <person name="Vandepoele K."/>
            <person name="Beszteri B."/>
            <person name="Gruber A."/>
            <person name="Heijde M."/>
            <person name="Katinka M."/>
            <person name="Mock T."/>
            <person name="Valentin K."/>
            <person name="Verret F."/>
            <person name="Berges J.A."/>
            <person name="Brownlee C."/>
            <person name="Cadoret J.P."/>
            <person name="Chiovitti A."/>
            <person name="Choi C.J."/>
            <person name="Coesel S."/>
            <person name="De Martino A."/>
            <person name="Detter J.C."/>
            <person name="Durkin C."/>
            <person name="Falciatore A."/>
            <person name="Fournet J."/>
            <person name="Haruta M."/>
            <person name="Huysman M.J."/>
            <person name="Jenkins B.D."/>
            <person name="Jiroutova K."/>
            <person name="Jorgensen R.E."/>
            <person name="Joubert Y."/>
            <person name="Kaplan A."/>
            <person name="Kroger N."/>
            <person name="Kroth P.G."/>
            <person name="La Roche J."/>
            <person name="Lindquist E."/>
            <person name="Lommer M."/>
            <person name="Martin-Jezequel V."/>
            <person name="Lopez P.J."/>
            <person name="Lucas S."/>
            <person name="Mangogna M."/>
            <person name="McGinnis K."/>
            <person name="Medlin L.K."/>
            <person name="Montsant A."/>
            <person name="Oudot-Le Secq M.P."/>
            <person name="Napoli C."/>
            <person name="Obornik M."/>
            <person name="Parker M.S."/>
            <person name="Petit J.L."/>
            <person name="Porcel B.M."/>
            <person name="Poulsen N."/>
            <person name="Robison M."/>
            <person name="Rychlewski L."/>
            <person name="Rynearson T.A."/>
            <person name="Schmutz J."/>
            <person name="Shapiro H."/>
            <person name="Siaut M."/>
            <person name="Stanley M."/>
            <person name="Sussman M.R."/>
            <person name="Taylor A.R."/>
            <person name="Vardi A."/>
            <person name="von Dassow P."/>
            <person name="Vyverman W."/>
            <person name="Willis A."/>
            <person name="Wyrwicz L.S."/>
            <person name="Rokhsar D.S."/>
            <person name="Weissenbach J."/>
            <person name="Armbrust E.V."/>
            <person name="Green B.R."/>
            <person name="Van de Peer Y."/>
            <person name="Grigoriev I.V."/>
        </authorList>
    </citation>
    <scope>NUCLEOTIDE SEQUENCE [LARGE SCALE GENOMIC DNA]</scope>
    <source>
        <strain evidence="2 3">CCMP1335</strain>
    </source>
</reference>
<dbReference type="SUPFAM" id="SSF57625">
    <property type="entry name" value="Invertebrate chitin-binding proteins"/>
    <property type="match status" value="2"/>
</dbReference>
<reference evidence="2 3" key="1">
    <citation type="journal article" date="2004" name="Science">
        <title>The genome of the diatom Thalassiosira pseudonana: ecology, evolution, and metabolism.</title>
        <authorList>
            <person name="Armbrust E.V."/>
            <person name="Berges J.A."/>
            <person name="Bowler C."/>
            <person name="Green B.R."/>
            <person name="Martinez D."/>
            <person name="Putnam N.H."/>
            <person name="Zhou S."/>
            <person name="Allen A.E."/>
            <person name="Apt K.E."/>
            <person name="Bechner M."/>
            <person name="Brzezinski M.A."/>
            <person name="Chaal B.K."/>
            <person name="Chiovitti A."/>
            <person name="Davis A.K."/>
            <person name="Demarest M.S."/>
            <person name="Detter J.C."/>
            <person name="Glavina T."/>
            <person name="Goodstein D."/>
            <person name="Hadi M.Z."/>
            <person name="Hellsten U."/>
            <person name="Hildebrand M."/>
            <person name="Jenkins B.D."/>
            <person name="Jurka J."/>
            <person name="Kapitonov V.V."/>
            <person name="Kroger N."/>
            <person name="Lau W.W."/>
            <person name="Lane T.W."/>
            <person name="Larimer F.W."/>
            <person name="Lippmeier J.C."/>
            <person name="Lucas S."/>
            <person name="Medina M."/>
            <person name="Montsant A."/>
            <person name="Obornik M."/>
            <person name="Parker M.S."/>
            <person name="Palenik B."/>
            <person name="Pazour G.J."/>
            <person name="Richardson P.M."/>
            <person name="Rynearson T.A."/>
            <person name="Saito M.A."/>
            <person name="Schwartz D.C."/>
            <person name="Thamatrakoln K."/>
            <person name="Valentin K."/>
            <person name="Vardi A."/>
            <person name="Wilkerson F.P."/>
            <person name="Rokhsar D.S."/>
        </authorList>
    </citation>
    <scope>NUCLEOTIDE SEQUENCE [LARGE SCALE GENOMIC DNA]</scope>
    <source>
        <strain evidence="2 3">CCMP1335</strain>
    </source>
</reference>
<dbReference type="EMBL" id="CM000641">
    <property type="protein sequence ID" value="EED93283.1"/>
    <property type="molecule type" value="Genomic_DNA"/>
</dbReference>
<dbReference type="InterPro" id="IPR002557">
    <property type="entry name" value="Chitin-bd_dom"/>
</dbReference>
<accession>B8BZ44</accession>
<dbReference type="HOGENOM" id="CLU_443813_0_0_1"/>
<dbReference type="InterPro" id="IPR036508">
    <property type="entry name" value="Chitin-bd_dom_sf"/>
</dbReference>
<sequence length="616" mass="66472">MSNDVLVLGSANSDQWHYALVKDTTVLMKRRRLLVMFSCRCAHNSRRSSRRRRASPCTTQRWRQSTSTTIPLALTTTTLLLLLSHPHQTTSAPCDACTLTPNGFAVVPGSGCQQYVSCQDGVAAGGGAQSCNSGLIFDLNIKGCNWDYMVTCPPDPVCEDEKVDEKEEEDGDDAEEEIKCEIDICASGQSGNVVVPFSDCSQYVQCSMGVPGTIQNCPEGQMYSERIMACNIISQVTCPPDPTCPPSASPTLTPTLSAMPTFVNSTAPSEAPSGRQKINNSAVIAAGGGVITSETLEGIGKRTPSPFSYNGFKESLHTMITMSVDGHTFYIGEANSNNGRVYGLVNIAAFLSQSVVDSIQHGSCDEVNSDIVGGVLPISNACGQNGMSYNDMTCPAGEEKYACQVDDTMRVEGVASTLDDEDKPRAFYCGPSSDYDGYTGSWDYVSGTESRDGPVENALGKTDVQGCCWWGRGSIQLKGLCSYGKLNYFLGKRAADAGRPSLFPDIDFCKDPGSICSNEKYPDLKWIAGMFRWITEIQSYDTAQFSYMQQLVAFVDGGLQDLSFIHQVSGIVEQGCHDPPCVEGAEMKGADRKAMFVKTLKLFGLNVNDAVASARR</sequence>
<dbReference type="Gene3D" id="2.170.140.10">
    <property type="entry name" value="Chitin binding domain"/>
    <property type="match status" value="2"/>
</dbReference>
<dbReference type="PANTHER" id="PTHR21113:SF4">
    <property type="entry name" value="CHITIN-BINDING TYPE-4 DOMAIN-CONTAINING PROTEIN"/>
    <property type="match status" value="1"/>
</dbReference>
<evidence type="ECO:0000313" key="2">
    <source>
        <dbReference type="EMBL" id="EED93283.1"/>
    </source>
</evidence>
<dbReference type="PROSITE" id="PS50940">
    <property type="entry name" value="CHIT_BIND_II"/>
    <property type="match status" value="2"/>
</dbReference>
<dbReference type="eggNOG" id="ENOG502R91P">
    <property type="taxonomic scope" value="Eukaryota"/>
</dbReference>
<dbReference type="GO" id="GO:0008061">
    <property type="term" value="F:chitin binding"/>
    <property type="evidence" value="ECO:0007669"/>
    <property type="project" value="InterPro"/>
</dbReference>
<dbReference type="PaxDb" id="35128-Thaps22215"/>
<evidence type="ECO:0000259" key="1">
    <source>
        <dbReference type="PROSITE" id="PS50940"/>
    </source>
</evidence>